<evidence type="ECO:0008006" key="5">
    <source>
        <dbReference type="Google" id="ProtNLM"/>
    </source>
</evidence>
<dbReference type="GO" id="GO:0016491">
    <property type="term" value="F:oxidoreductase activity"/>
    <property type="evidence" value="ECO:0007669"/>
    <property type="project" value="UniProtKB-KW"/>
</dbReference>
<keyword evidence="4" id="KW-1185">Reference proteome</keyword>
<dbReference type="PANTHER" id="PTHR24320">
    <property type="entry name" value="RETINOL DEHYDROGENASE"/>
    <property type="match status" value="1"/>
</dbReference>
<gene>
    <name evidence="3" type="ORF">OFUS_LOCUS4973</name>
</gene>
<evidence type="ECO:0000313" key="4">
    <source>
        <dbReference type="Proteomes" id="UP000749559"/>
    </source>
</evidence>
<evidence type="ECO:0000313" key="3">
    <source>
        <dbReference type="EMBL" id="CAH1777999.1"/>
    </source>
</evidence>
<protein>
    <recommendedName>
        <fullName evidence="5">Dehydrogenase/reductase SDR family member on chromosome X</fullName>
    </recommendedName>
</protein>
<feature type="non-terminal residue" evidence="3">
    <location>
        <position position="1"/>
    </location>
</feature>
<name>A0A8S4NAH1_OWEFU</name>
<dbReference type="InterPro" id="IPR036291">
    <property type="entry name" value="NAD(P)-bd_dom_sf"/>
</dbReference>
<dbReference type="OrthoDB" id="191139at2759"/>
<dbReference type="Gene3D" id="3.40.50.720">
    <property type="entry name" value="NAD(P)-binding Rossmann-like Domain"/>
    <property type="match status" value="1"/>
</dbReference>
<dbReference type="Proteomes" id="UP000749559">
    <property type="component" value="Unassembled WGS sequence"/>
</dbReference>
<evidence type="ECO:0000256" key="2">
    <source>
        <dbReference type="ARBA" id="ARBA00023002"/>
    </source>
</evidence>
<dbReference type="EMBL" id="CAIIXF020000002">
    <property type="protein sequence ID" value="CAH1777999.1"/>
    <property type="molecule type" value="Genomic_DNA"/>
</dbReference>
<dbReference type="PANTHER" id="PTHR24320:SF264">
    <property type="entry name" value="DEHYDROGENASE_REDUCTASE SDR FAMILY MEMBER ON CHROMOSOME X"/>
    <property type="match status" value="1"/>
</dbReference>
<comment type="caution">
    <text evidence="3">The sequence shown here is derived from an EMBL/GenBank/DDBJ whole genome shotgun (WGS) entry which is preliminary data.</text>
</comment>
<keyword evidence="2" id="KW-0560">Oxidoreductase</keyword>
<dbReference type="AlphaFoldDB" id="A0A8S4NAH1"/>
<dbReference type="SUPFAM" id="SSF51735">
    <property type="entry name" value="NAD(P)-binding Rossmann-fold domains"/>
    <property type="match status" value="1"/>
</dbReference>
<dbReference type="PRINTS" id="PR00081">
    <property type="entry name" value="GDHRDH"/>
</dbReference>
<accession>A0A8S4NAH1</accession>
<comment type="similarity">
    <text evidence="1">Belongs to the short-chain dehydrogenases/reductases (SDR) family.</text>
</comment>
<organism evidence="3 4">
    <name type="scientific">Owenia fusiformis</name>
    <name type="common">Polychaete worm</name>
    <dbReference type="NCBI Taxonomy" id="6347"/>
    <lineage>
        <taxon>Eukaryota</taxon>
        <taxon>Metazoa</taxon>
        <taxon>Spiralia</taxon>
        <taxon>Lophotrochozoa</taxon>
        <taxon>Annelida</taxon>
        <taxon>Polychaeta</taxon>
        <taxon>Sedentaria</taxon>
        <taxon>Canalipalpata</taxon>
        <taxon>Sabellida</taxon>
        <taxon>Oweniida</taxon>
        <taxon>Oweniidae</taxon>
        <taxon>Owenia</taxon>
    </lineage>
</organism>
<proteinExistence type="inferred from homology"/>
<dbReference type="InterPro" id="IPR002347">
    <property type="entry name" value="SDR_fam"/>
</dbReference>
<sequence length="350" mass="39274">HNMANVRLKFIFKCLWDFIKLYFIGIVTLIKELGEGHKTFEDDVNLVGTVAIVTGGTSGIGYEVTKFLVNKGAHTIIVSKCGIEGSRVIDSIKRENPTAKVEHVAVDLAEPLQIADFVKDFKSRGLRLHLLINNAGIMLAPYGVNSMGLESHLSINFLGHFVLSLLLLDVLVASGERDWPSRIVNVSSSTHQISDGNVEQWFKSQNYSSHGCYANSKLAVILGSYWLSRMMSRSSHDVTISTLHPGVVDTELYKNQHSFLRPFFLLLRKWMFKSPRQGADTVLFAALSPSTQHTGICYYDNCQKVPSSEQSFNIDLQEQLWSLTWEHLSILNKVRDSINLDILKPSIDFS</sequence>
<dbReference type="Pfam" id="PF00106">
    <property type="entry name" value="adh_short"/>
    <property type="match status" value="1"/>
</dbReference>
<reference evidence="3" key="1">
    <citation type="submission" date="2022-03" db="EMBL/GenBank/DDBJ databases">
        <authorList>
            <person name="Martin C."/>
        </authorList>
    </citation>
    <scope>NUCLEOTIDE SEQUENCE</scope>
</reference>
<evidence type="ECO:0000256" key="1">
    <source>
        <dbReference type="ARBA" id="ARBA00006484"/>
    </source>
</evidence>